<protein>
    <submittedName>
        <fullName evidence="2">Uncharacterized protein</fullName>
    </submittedName>
</protein>
<dbReference type="EMBL" id="POWG01000006">
    <property type="protein sequence ID" value="PNQ99452.1"/>
    <property type="molecule type" value="Genomic_DNA"/>
</dbReference>
<feature type="compositionally biased region" description="Polar residues" evidence="1">
    <location>
        <begin position="64"/>
        <end position="73"/>
    </location>
</feature>
<dbReference type="Proteomes" id="UP000236268">
    <property type="component" value="Unassembled WGS sequence"/>
</dbReference>
<name>A0A2K1G3U4_9PROT</name>
<feature type="region of interest" description="Disordered" evidence="1">
    <location>
        <begin position="1"/>
        <end position="73"/>
    </location>
</feature>
<proteinExistence type="predicted"/>
<dbReference type="AlphaFoldDB" id="A0A2K1G3U4"/>
<feature type="compositionally biased region" description="Basic residues" evidence="1">
    <location>
        <begin position="1"/>
        <end position="21"/>
    </location>
</feature>
<geneLocation type="plasmid" evidence="2">
    <name>p4unnamed</name>
</geneLocation>
<evidence type="ECO:0000313" key="2">
    <source>
        <dbReference type="EMBL" id="PNQ99452.1"/>
    </source>
</evidence>
<keyword evidence="2" id="KW-0614">Plasmid</keyword>
<sequence length="73" mass="8199">MRRRRPLRKRRPPRRKTRGTRKSLPPASGRDALLHKHRQRHLNPLPSGERVAHRAGEGVARVTASGTSATPSP</sequence>
<gene>
    <name evidence="2" type="ORF">C1S70_07795</name>
</gene>
<accession>A0A2K1G3U4</accession>
<comment type="caution">
    <text evidence="2">The sequence shown here is derived from an EMBL/GenBank/DDBJ whole genome shotgun (WGS) entry which is preliminary data.</text>
</comment>
<reference evidence="2 3" key="1">
    <citation type="submission" date="2018-01" db="EMBL/GenBank/DDBJ databases">
        <title>Whole genome sequence of Azospirillum brasilense REC3 isolated from strawberry roots.</title>
        <authorList>
            <person name="Fontana C.A."/>
            <person name="Salazar S.M."/>
            <person name="Bassi D."/>
            <person name="Puglisi E."/>
            <person name="Lovaisa N.C."/>
            <person name="Toffoli L.M."/>
            <person name="Pedraza R."/>
            <person name="Cocconcelli P.S."/>
        </authorList>
    </citation>
    <scope>NUCLEOTIDE SEQUENCE [LARGE SCALE GENOMIC DNA]</scope>
    <source>
        <strain evidence="2 3">REC3</strain>
        <plasmid evidence="2">p4unnamed</plasmid>
    </source>
</reference>
<evidence type="ECO:0000313" key="3">
    <source>
        <dbReference type="Proteomes" id="UP000236268"/>
    </source>
</evidence>
<evidence type="ECO:0000256" key="1">
    <source>
        <dbReference type="SAM" id="MobiDB-lite"/>
    </source>
</evidence>
<organism evidence="2 3">
    <name type="scientific">Azospirillum argentinense</name>
    <dbReference type="NCBI Taxonomy" id="2970906"/>
    <lineage>
        <taxon>Bacteria</taxon>
        <taxon>Pseudomonadati</taxon>
        <taxon>Pseudomonadota</taxon>
        <taxon>Alphaproteobacteria</taxon>
        <taxon>Rhodospirillales</taxon>
        <taxon>Azospirillaceae</taxon>
        <taxon>Azospirillum</taxon>
    </lineage>
</organism>